<dbReference type="EMBL" id="JACTNZ010000008">
    <property type="protein sequence ID" value="KAG5536316.1"/>
    <property type="molecule type" value="Genomic_DNA"/>
</dbReference>
<feature type="compositionally biased region" description="Basic residues" evidence="7">
    <location>
        <begin position="946"/>
        <end position="956"/>
    </location>
</feature>
<feature type="compositionally biased region" description="Basic and acidic residues" evidence="7">
    <location>
        <begin position="967"/>
        <end position="988"/>
    </location>
</feature>
<feature type="compositionally biased region" description="Basic and acidic residues" evidence="7">
    <location>
        <begin position="912"/>
        <end position="933"/>
    </location>
</feature>
<dbReference type="Pfam" id="PF01805">
    <property type="entry name" value="Surp"/>
    <property type="match status" value="1"/>
</dbReference>
<evidence type="ECO:0000256" key="3">
    <source>
        <dbReference type="ARBA" id="ARBA00022664"/>
    </source>
</evidence>
<feature type="signal peptide" evidence="8">
    <location>
        <begin position="1"/>
        <end position="26"/>
    </location>
</feature>
<name>A0AAV6J5B0_9ERIC</name>
<keyword evidence="11" id="KW-1185">Reference proteome</keyword>
<dbReference type="GO" id="GO:0005634">
    <property type="term" value="C:nucleus"/>
    <property type="evidence" value="ECO:0007669"/>
    <property type="project" value="UniProtKB-SubCell"/>
</dbReference>
<protein>
    <recommendedName>
        <fullName evidence="9">SURP motif domain-containing protein</fullName>
    </recommendedName>
</protein>
<dbReference type="SMART" id="SM00648">
    <property type="entry name" value="SWAP"/>
    <property type="match status" value="1"/>
</dbReference>
<evidence type="ECO:0000313" key="11">
    <source>
        <dbReference type="Proteomes" id="UP000823749"/>
    </source>
</evidence>
<evidence type="ECO:0000313" key="10">
    <source>
        <dbReference type="EMBL" id="KAG5536316.1"/>
    </source>
</evidence>
<dbReference type="FunFam" id="1.10.10.790:FF:000012">
    <property type="entry name" value="G patch domain-containing protein TGH"/>
    <property type="match status" value="1"/>
</dbReference>
<comment type="caution">
    <text evidence="10">The sequence shown here is derived from an EMBL/GenBank/DDBJ whole genome shotgun (WGS) entry which is preliminary data.</text>
</comment>
<feature type="domain" description="SURP motif" evidence="9">
    <location>
        <begin position="492"/>
        <end position="534"/>
    </location>
</feature>
<keyword evidence="3" id="KW-0507">mRNA processing</keyword>
<dbReference type="PANTHER" id="PTHR13384">
    <property type="entry name" value="G PATCH DOMAIN-CONTAINING PROTEIN 1"/>
    <property type="match status" value="1"/>
</dbReference>
<keyword evidence="4" id="KW-0694">RNA-binding</keyword>
<evidence type="ECO:0000256" key="8">
    <source>
        <dbReference type="SAM" id="SignalP"/>
    </source>
</evidence>
<dbReference type="Proteomes" id="UP000823749">
    <property type="component" value="Chromosome 8"/>
</dbReference>
<feature type="region of interest" description="Disordered" evidence="7">
    <location>
        <begin position="820"/>
        <end position="843"/>
    </location>
</feature>
<feature type="compositionally biased region" description="Basic and acidic residues" evidence="7">
    <location>
        <begin position="567"/>
        <end position="582"/>
    </location>
</feature>
<evidence type="ECO:0000256" key="7">
    <source>
        <dbReference type="SAM" id="MobiDB-lite"/>
    </source>
</evidence>
<reference evidence="10" key="1">
    <citation type="submission" date="2020-08" db="EMBL/GenBank/DDBJ databases">
        <title>Plant Genome Project.</title>
        <authorList>
            <person name="Zhang R.-G."/>
        </authorList>
    </citation>
    <scope>NUCLEOTIDE SEQUENCE</scope>
    <source>
        <strain evidence="10">WSP0</strain>
        <tissue evidence="10">Leaf</tissue>
    </source>
</reference>
<evidence type="ECO:0000259" key="9">
    <source>
        <dbReference type="PROSITE" id="PS50128"/>
    </source>
</evidence>
<feature type="region of interest" description="Disordered" evidence="7">
    <location>
        <begin position="779"/>
        <end position="804"/>
    </location>
</feature>
<dbReference type="GO" id="GO:0006397">
    <property type="term" value="P:mRNA processing"/>
    <property type="evidence" value="ECO:0007669"/>
    <property type="project" value="UniProtKB-KW"/>
</dbReference>
<feature type="region of interest" description="Disordered" evidence="7">
    <location>
        <begin position="567"/>
        <end position="590"/>
    </location>
</feature>
<gene>
    <name evidence="10" type="ORF">RHGRI_023931</name>
</gene>
<dbReference type="InterPro" id="IPR000061">
    <property type="entry name" value="Surp"/>
</dbReference>
<dbReference type="AlphaFoldDB" id="A0AAV6J5B0"/>
<dbReference type="GO" id="GO:0031047">
    <property type="term" value="P:regulatory ncRNA-mediated gene silencing"/>
    <property type="evidence" value="ECO:0007669"/>
    <property type="project" value="UniProtKB-KW"/>
</dbReference>
<evidence type="ECO:0000256" key="1">
    <source>
        <dbReference type="ARBA" id="ARBA00004123"/>
    </source>
</evidence>
<keyword evidence="2" id="KW-0341">Growth regulation</keyword>
<feature type="region of interest" description="Disordered" evidence="7">
    <location>
        <begin position="214"/>
        <end position="233"/>
    </location>
</feature>
<dbReference type="InterPro" id="IPR035967">
    <property type="entry name" value="SWAP/Surp_sf"/>
</dbReference>
<evidence type="ECO:0000256" key="5">
    <source>
        <dbReference type="ARBA" id="ARBA00023158"/>
    </source>
</evidence>
<dbReference type="GO" id="GO:0003723">
    <property type="term" value="F:RNA binding"/>
    <property type="evidence" value="ECO:0007669"/>
    <property type="project" value="UniProtKB-KW"/>
</dbReference>
<dbReference type="PROSITE" id="PS50128">
    <property type="entry name" value="SURP"/>
    <property type="match status" value="1"/>
</dbReference>
<proteinExistence type="predicted"/>
<keyword evidence="6" id="KW-0539">Nucleus</keyword>
<evidence type="ECO:0000256" key="6">
    <source>
        <dbReference type="ARBA" id="ARBA00023242"/>
    </source>
</evidence>
<dbReference type="InterPro" id="IPR011666">
    <property type="entry name" value="DUF1604"/>
</dbReference>
<dbReference type="Pfam" id="PF26093">
    <property type="entry name" value="HTH_TGH"/>
    <property type="match status" value="1"/>
</dbReference>
<organism evidence="10 11">
    <name type="scientific">Rhododendron griersonianum</name>
    <dbReference type="NCBI Taxonomy" id="479676"/>
    <lineage>
        <taxon>Eukaryota</taxon>
        <taxon>Viridiplantae</taxon>
        <taxon>Streptophyta</taxon>
        <taxon>Embryophyta</taxon>
        <taxon>Tracheophyta</taxon>
        <taxon>Spermatophyta</taxon>
        <taxon>Magnoliopsida</taxon>
        <taxon>eudicotyledons</taxon>
        <taxon>Gunneridae</taxon>
        <taxon>Pentapetalae</taxon>
        <taxon>asterids</taxon>
        <taxon>Ericales</taxon>
        <taxon>Ericaceae</taxon>
        <taxon>Ericoideae</taxon>
        <taxon>Rhodoreae</taxon>
        <taxon>Rhododendron</taxon>
    </lineage>
</organism>
<feature type="compositionally biased region" description="Polar residues" evidence="7">
    <location>
        <begin position="876"/>
        <end position="911"/>
    </location>
</feature>
<evidence type="ECO:0000256" key="4">
    <source>
        <dbReference type="ARBA" id="ARBA00022884"/>
    </source>
</evidence>
<sequence>MAISANNSHFLGVELLLVPFAPVAYALTVRSPLSQRKPLFDISIFNRRIRVLPNNTHSTIVTTLSWISNPNSNNHIRSLNMDSDEEDFVFYGTPIEREEEVTSRKKKAVAEASGLLRTLPPWKQEVTDEEGRRRFHGAFTGGYSAGYYNTVGSKEGWIPQTFTSSRKNRAEIKQQSILNFLDDDEKGEMEGHSLGTSMKFDTFGFTAAEIARKQAEKEQQQRPSIIPGPAPDELVLPATDSIGVKLLLKMGWRHGHAIKDSRTNSLYDARREARKAFLALSSDDTAAQRTGSEDVKGDLGNIVELPMDNDHQSSHSTPVYVLNPKQDLHGLGYDPFKHAPEFREKKRSRLHKDKELANRKPLSIKDNLFAFRSGRVAPGFGIGALEELDAEDEDVYASGYAFEETYVQEIEEPTKQGVDKTKKQIGKEQGVLPGFKLASNSDYQLERFDPPVIPKDFVPCHKFPALLDMNTKFSDGPPPEIPPPEDNNLKILIEGVAAIVARCGKLFEDLSREKNQSNPLFSFLNGGDGHDYYSRKLWEERQKRNDSKKLELDGKVVPSIQKMTAESRGKILGERPLERSSKELSSASTSSNVQLQFHLSDTFTKPESFNEVPDAAKPFRDDPAKQGRFEQFLKDKYHGGLRSKDSSGASNMSEPARARERLEFEAAAEAIRKGNWGKETSHSNQQMWDMPTTTSLQFTSAGLEKVAQVEELMKKMYPKREEFQWQPSPILCKRFDILDPYMGKPPPPPRLRSKMDSLIFLPDSTKPVKVEETAAAFTDSLSVPPPGSEDITSKEATGEFQNDVEVENVERPVDLYKAIFSDDSDDEEENSSPNQVEDPEKKIGAVSTTLNRLIAGDFLESLGKELGLDVPPDLPNSENKTRVSASQKDTVNSKKGNVNTLEVENTLIETLSSEKNRSGKVELGKGAQVDRHRNQSSHSPVDERNRKHSRRDRHRSSNSDSETTSSEDYRDLHRSRSKGREKGSSREKSSRRKHSKHRLRFVYRICADLWPTKLVAVGISVEKRGGESCGGGISAKMGGGEGGSGDRELALMNAIKVVFPSTTKLLCVWHIEKNILANCKAYFDTQDDWTTFLSTWNEVINSQDEEAFNEAWKLVELLYKDKEKVLCYIRKTWLPFKERFVHAWTENCAHFGNCVSSRAEGAHGKLKKYLQVSTGDLYQVKNKICLAIENEFKEITIQLSSERIRIPHNCNNYFFKELITKVSSFALRKLVDQYAMLKHGTMKSTCTGHFMASMGLPCAHKMIDWKGKVTA</sequence>
<dbReference type="SUPFAM" id="SSF109905">
    <property type="entry name" value="Surp module (SWAP domain)"/>
    <property type="match status" value="1"/>
</dbReference>
<evidence type="ECO:0000256" key="2">
    <source>
        <dbReference type="ARBA" id="ARBA00022604"/>
    </source>
</evidence>
<feature type="region of interest" description="Disordered" evidence="7">
    <location>
        <begin position="868"/>
        <end position="993"/>
    </location>
</feature>
<feature type="chain" id="PRO_5044011807" description="SURP motif domain-containing protein" evidence="8">
    <location>
        <begin position="27"/>
        <end position="1271"/>
    </location>
</feature>
<dbReference type="Gene3D" id="1.10.10.790">
    <property type="entry name" value="Surp module"/>
    <property type="match status" value="1"/>
</dbReference>
<comment type="subcellular location">
    <subcellularLocation>
        <location evidence="1">Nucleus</location>
    </subcellularLocation>
</comment>
<keyword evidence="5" id="KW-0943">RNA-mediated gene silencing</keyword>
<accession>A0AAV6J5B0</accession>
<keyword evidence="8" id="KW-0732">Signal</keyword>
<dbReference type="PANTHER" id="PTHR13384:SF19">
    <property type="entry name" value="G PATCH DOMAIN-CONTAINING PROTEIN 1"/>
    <property type="match status" value="1"/>
</dbReference>
<dbReference type="Pfam" id="PF07713">
    <property type="entry name" value="DUF1604"/>
    <property type="match status" value="1"/>
</dbReference>